<dbReference type="EMBL" id="GGEC01064066">
    <property type="protein sequence ID" value="MBX44550.1"/>
    <property type="molecule type" value="Transcribed_RNA"/>
</dbReference>
<accession>A0A2P2NQ64</accession>
<evidence type="ECO:0000256" key="1">
    <source>
        <dbReference type="SAM" id="MobiDB-lite"/>
    </source>
</evidence>
<dbReference type="AlphaFoldDB" id="A0A2P2NQ64"/>
<feature type="compositionally biased region" description="Polar residues" evidence="1">
    <location>
        <begin position="9"/>
        <end position="26"/>
    </location>
</feature>
<feature type="region of interest" description="Disordered" evidence="1">
    <location>
        <begin position="1"/>
        <end position="26"/>
    </location>
</feature>
<sequence length="26" mass="2734">MNLKLASLCPSTPMSEISSWTGHVSG</sequence>
<protein>
    <submittedName>
        <fullName evidence="2">Uncharacterized protein</fullName>
    </submittedName>
</protein>
<name>A0A2P2NQ64_RHIMU</name>
<organism evidence="2">
    <name type="scientific">Rhizophora mucronata</name>
    <name type="common">Asiatic mangrove</name>
    <dbReference type="NCBI Taxonomy" id="61149"/>
    <lineage>
        <taxon>Eukaryota</taxon>
        <taxon>Viridiplantae</taxon>
        <taxon>Streptophyta</taxon>
        <taxon>Embryophyta</taxon>
        <taxon>Tracheophyta</taxon>
        <taxon>Spermatophyta</taxon>
        <taxon>Magnoliopsida</taxon>
        <taxon>eudicotyledons</taxon>
        <taxon>Gunneridae</taxon>
        <taxon>Pentapetalae</taxon>
        <taxon>rosids</taxon>
        <taxon>fabids</taxon>
        <taxon>Malpighiales</taxon>
        <taxon>Rhizophoraceae</taxon>
        <taxon>Rhizophora</taxon>
    </lineage>
</organism>
<reference evidence="2" key="1">
    <citation type="submission" date="2018-02" db="EMBL/GenBank/DDBJ databases">
        <title>Rhizophora mucronata_Transcriptome.</title>
        <authorList>
            <person name="Meera S.P."/>
            <person name="Sreeshan A."/>
            <person name="Augustine A."/>
        </authorList>
    </citation>
    <scope>NUCLEOTIDE SEQUENCE</scope>
    <source>
        <tissue evidence="2">Leaf</tissue>
    </source>
</reference>
<proteinExistence type="predicted"/>
<evidence type="ECO:0000313" key="2">
    <source>
        <dbReference type="EMBL" id="MBX44550.1"/>
    </source>
</evidence>